<protein>
    <submittedName>
        <fullName evidence="6">Oxidoreductase</fullName>
    </submittedName>
</protein>
<dbReference type="GO" id="GO:0016491">
    <property type="term" value="F:oxidoreductase activity"/>
    <property type="evidence" value="ECO:0007669"/>
    <property type="project" value="UniProtKB-KW"/>
</dbReference>
<feature type="domain" description="Gfo/Idh/MocA-like oxidoreductase N-terminal" evidence="4">
    <location>
        <begin position="4"/>
        <end position="122"/>
    </location>
</feature>
<dbReference type="GO" id="GO:0000166">
    <property type="term" value="F:nucleotide binding"/>
    <property type="evidence" value="ECO:0007669"/>
    <property type="project" value="InterPro"/>
</dbReference>
<dbReference type="InterPro" id="IPR036291">
    <property type="entry name" value="NAD(P)-bd_dom_sf"/>
</dbReference>
<dbReference type="Pfam" id="PF22725">
    <property type="entry name" value="GFO_IDH_MocA_C3"/>
    <property type="match status" value="1"/>
</dbReference>
<dbReference type="InterPro" id="IPR050984">
    <property type="entry name" value="Gfo/Idh/MocA_domain"/>
</dbReference>
<keyword evidence="2" id="KW-0560">Oxidoreductase</keyword>
<feature type="domain" description="GFO/IDH/MocA-like oxidoreductase" evidence="5">
    <location>
        <begin position="133"/>
        <end position="247"/>
    </location>
</feature>
<evidence type="ECO:0000256" key="2">
    <source>
        <dbReference type="ARBA" id="ARBA00023002"/>
    </source>
</evidence>
<comment type="caution">
    <text evidence="6">The sequence shown here is derived from an EMBL/GenBank/DDBJ whole genome shotgun (WGS) entry which is preliminary data.</text>
</comment>
<dbReference type="InterPro" id="IPR055170">
    <property type="entry name" value="GFO_IDH_MocA-like_dom"/>
</dbReference>
<dbReference type="SUPFAM" id="SSF55347">
    <property type="entry name" value="Glyceraldehyde-3-phosphate dehydrogenase-like, C-terminal domain"/>
    <property type="match status" value="1"/>
</dbReference>
<evidence type="ECO:0000259" key="4">
    <source>
        <dbReference type="Pfam" id="PF01408"/>
    </source>
</evidence>
<dbReference type="Gene3D" id="3.30.360.10">
    <property type="entry name" value="Dihydrodipicolinate Reductase, domain 2"/>
    <property type="match status" value="1"/>
</dbReference>
<dbReference type="InterPro" id="IPR000683">
    <property type="entry name" value="Gfo/Idh/MocA-like_OxRdtase_N"/>
</dbReference>
<evidence type="ECO:0000313" key="7">
    <source>
        <dbReference type="Proteomes" id="UP000616114"/>
    </source>
</evidence>
<evidence type="ECO:0000259" key="5">
    <source>
        <dbReference type="Pfam" id="PF22725"/>
    </source>
</evidence>
<dbReference type="SUPFAM" id="SSF51735">
    <property type="entry name" value="NAD(P)-binding Rossmann-fold domains"/>
    <property type="match status" value="1"/>
</dbReference>
<dbReference type="RefSeq" id="WP_188551538.1">
    <property type="nucleotide sequence ID" value="NZ_BMFY01000014.1"/>
</dbReference>
<dbReference type="Proteomes" id="UP000616114">
    <property type="component" value="Unassembled WGS sequence"/>
</dbReference>
<evidence type="ECO:0000256" key="3">
    <source>
        <dbReference type="ARBA" id="ARBA00023027"/>
    </source>
</evidence>
<dbReference type="PANTHER" id="PTHR22604">
    <property type="entry name" value="OXIDOREDUCTASES"/>
    <property type="match status" value="1"/>
</dbReference>
<evidence type="ECO:0000313" key="6">
    <source>
        <dbReference type="EMBL" id="GGA23514.1"/>
    </source>
</evidence>
<dbReference type="AlphaFoldDB" id="A0A8J2XLL2"/>
<accession>A0A8J2XLL2</accession>
<dbReference type="Pfam" id="PF01408">
    <property type="entry name" value="GFO_IDH_MocA"/>
    <property type="match status" value="1"/>
</dbReference>
<proteinExistence type="inferred from homology"/>
<name>A0A8J2XLL2_9MICO</name>
<dbReference type="PANTHER" id="PTHR22604:SF105">
    <property type="entry name" value="TRANS-1,2-DIHYDROBENZENE-1,2-DIOL DEHYDROGENASE"/>
    <property type="match status" value="1"/>
</dbReference>
<sequence>MASLRWGILGTGFIARTFARDLLLAGLSVTAVGSRSDEAARAFSSALGGQEVTAHGSYSALVNDPRVDIVYVATPHPMHAEHAALALTAGKHVLLEKPFTMNAREARAVVELAGRHGLLVQEAMWTRFLPHMAYVRQVVSSGALGELRTVVADHGQRLPGNPDHRVNDPRLGGGALLDLGIYPLSLAWDLLGAPARIQADATFSALHVDDQTSAVLSYDSGAQAVLHCAKTAASPTTATIVGVDARLEVDGIWYGPSTVRLVDAAGTVVDSFDGIGPGRGRGRGMHHQALAVEAALREGRTTTEELPAEESIAIMETLDTIRALIGLRYPGEELSG</sequence>
<gene>
    <name evidence="6" type="ORF">GCM10011333_28180</name>
</gene>
<evidence type="ECO:0000256" key="1">
    <source>
        <dbReference type="ARBA" id="ARBA00010928"/>
    </source>
</evidence>
<comment type="similarity">
    <text evidence="1">Belongs to the Gfo/Idh/MocA family.</text>
</comment>
<reference evidence="6" key="2">
    <citation type="submission" date="2020-09" db="EMBL/GenBank/DDBJ databases">
        <authorList>
            <person name="Sun Q."/>
            <person name="Zhou Y."/>
        </authorList>
    </citation>
    <scope>NUCLEOTIDE SEQUENCE</scope>
    <source>
        <strain evidence="6">CGMCC 1.12785</strain>
    </source>
</reference>
<dbReference type="EMBL" id="BMFY01000014">
    <property type="protein sequence ID" value="GGA23514.1"/>
    <property type="molecule type" value="Genomic_DNA"/>
</dbReference>
<reference evidence="6" key="1">
    <citation type="journal article" date="2014" name="Int. J. Syst. Evol. Microbiol.">
        <title>Complete genome sequence of Corynebacterium casei LMG S-19264T (=DSM 44701T), isolated from a smear-ripened cheese.</title>
        <authorList>
            <consortium name="US DOE Joint Genome Institute (JGI-PGF)"/>
            <person name="Walter F."/>
            <person name="Albersmeier A."/>
            <person name="Kalinowski J."/>
            <person name="Ruckert C."/>
        </authorList>
    </citation>
    <scope>NUCLEOTIDE SEQUENCE</scope>
    <source>
        <strain evidence="6">CGMCC 1.12785</strain>
    </source>
</reference>
<dbReference type="Gene3D" id="3.40.50.720">
    <property type="entry name" value="NAD(P)-binding Rossmann-like Domain"/>
    <property type="match status" value="1"/>
</dbReference>
<keyword evidence="7" id="KW-1185">Reference proteome</keyword>
<organism evidence="6 7">
    <name type="scientific">Sediminivirga luteola</name>
    <dbReference type="NCBI Taxonomy" id="1774748"/>
    <lineage>
        <taxon>Bacteria</taxon>
        <taxon>Bacillati</taxon>
        <taxon>Actinomycetota</taxon>
        <taxon>Actinomycetes</taxon>
        <taxon>Micrococcales</taxon>
        <taxon>Brevibacteriaceae</taxon>
        <taxon>Sediminivirga</taxon>
    </lineage>
</organism>
<keyword evidence="3" id="KW-0520">NAD</keyword>